<protein>
    <recommendedName>
        <fullName evidence="16">TOG domain-containing protein</fullName>
    </recommendedName>
</protein>
<dbReference type="Pfam" id="PF12348">
    <property type="entry name" value="CLASP_N"/>
    <property type="match status" value="2"/>
</dbReference>
<dbReference type="PROSITE" id="PS50077">
    <property type="entry name" value="HEAT_REPEAT"/>
    <property type="match status" value="1"/>
</dbReference>
<dbReference type="PANTHER" id="PTHR21567:SF9">
    <property type="entry name" value="CLIP-ASSOCIATING PROTEIN"/>
    <property type="match status" value="1"/>
</dbReference>
<evidence type="ECO:0000256" key="12">
    <source>
        <dbReference type="ARBA" id="ARBA00024889"/>
    </source>
</evidence>
<feature type="compositionally biased region" description="Polar residues" evidence="14">
    <location>
        <begin position="400"/>
        <end position="409"/>
    </location>
</feature>
<dbReference type="EMBL" id="KZ825116">
    <property type="protein sequence ID" value="PYI21506.1"/>
    <property type="molecule type" value="Genomic_DNA"/>
</dbReference>
<feature type="transmembrane region" description="Helical" evidence="15">
    <location>
        <begin position="6"/>
        <end position="28"/>
    </location>
</feature>
<feature type="region of interest" description="Disordered" evidence="14">
    <location>
        <begin position="1003"/>
        <end position="1022"/>
    </location>
</feature>
<feature type="region of interest" description="Disordered" evidence="14">
    <location>
        <begin position="1039"/>
        <end position="1100"/>
    </location>
</feature>
<evidence type="ECO:0000256" key="8">
    <source>
        <dbReference type="ARBA" id="ARBA00022737"/>
    </source>
</evidence>
<keyword evidence="18" id="KW-1185">Reference proteome</keyword>
<evidence type="ECO:0000256" key="6">
    <source>
        <dbReference type="ARBA" id="ARBA00022618"/>
    </source>
</evidence>
<comment type="subcellular location">
    <subcellularLocation>
        <location evidence="2">Cytoplasm</location>
        <location evidence="2">Cytoskeleton</location>
        <location evidence="2">Spindle</location>
    </subcellularLocation>
    <subcellularLocation>
        <location evidence="1">Nucleus</location>
    </subcellularLocation>
</comment>
<sequence>MDDRHWKAVVTAAVLTSTLHIGDILPFLGELLVKLFWILRTSAVTFCVLFTVFTLSGDEVRRLFTILLNIMEAKALELVEIARNNYLSLDAKTGALVAYKSEIKQRNVPEAAVPPSFEAARIFISSPHGNIITPAFNMLSHLTRRLFIQRQPHLIANYSRNLQPLLLERLGDNRERVRAQAAQAFTELWPAASAEVEHYVLDTALVGRNPRAKEMALIWLSNVSSLPSSIYGGCLTMSRTHGLRFRQYVAKLVNCLEDADPAVRDAAKLTVVELFGAASGASARAKADLMNQLSIRSVRKTIVNAILTQIDLDPADLEPNRGPMHRADRITQRPHSSLEAHPRPMSRADGHKRPISRAEALQSRPPSRADGLSGVESSQRPVSRAEGPKRPIIKADPLPQHSSEATPLTPNDGDSVEPLNVSSSREIEDIIRAMVPHFDGRESEENWAKREKNVMLLRRLVRGNAPVAHSNTLITALKSILDGIFKVVNSLRTTMATNGCLFMQDMAIYCGPKIDPMMEIIMQNLIKLCAGMKKITAQNGKMTVETVIQHVSFTPRILQHVFGASQDKNAQLRLFSADWFKIILNKQAAHKSSIEHGGGLELLEKAFKKGLADANPAVRQAMRGTFWVFFGMWPNQGNDILSHLDAKSRSQLEKDPGNPNIASKSDNTSRKGVATGTSMKSRSALQEAIAAHKKAHLAPKPIQQQRPESAQSARSDTNVPELQRGQPAVRSVPVGSSVSSLSSAPMRPASKARRPELSRPDTADPYSVGSNASDASSDAHAHHTVPAASTAKAKARKLDIAKTRTAESRVKGGLQENMGAQLESPLVTVVPMLTASEDSVQEGFPRPVESKSAQVTEHITGGPKPHGAQGQIPEHTSEPFPDVPVSNPHSYHSDLAEGKPDRRLETERPQSDYHLEAEGRPDRRLETERPQPDYRLEAEGSPDRCPDEERTHHEEHQSEEKKVSDEPGRQASLGTHFSTTVKGGEVHIYEDPIITSEKEEEPIHTHQHVSNKGDDEPILTPIVTPQHVSNNSALAELSINESVHRDSKPAVPTLPSYRGRQSIGATDSTASSEYRRRKNDQIADRKRSISPRSKDPVKARETLEKGIQKIRSKNMDILGYRKLQGLIEYHDSIFIHEGKYDEMLLVLLEELESPPDEKRQRLGRPLDLKTQVLLTIRFMLAHNKHFSSSYYPRAITALIAARNYYDSSSHIINGLNETAEEILIQCEPEGVIDAVTDLVSTEDPETGDRAVTMGFSVMTEILKGMNSNAIRLSCRLLEKVGSLAGKSLTARQPDVRRQATQLCVQLHTMADNDDHFWQVVGRPRENSRNLLTYYIARK</sequence>
<dbReference type="GO" id="GO:0051301">
    <property type="term" value="P:cell division"/>
    <property type="evidence" value="ECO:0007669"/>
    <property type="project" value="UniProtKB-KW"/>
</dbReference>
<feature type="transmembrane region" description="Helical" evidence="15">
    <location>
        <begin position="35"/>
        <end position="55"/>
    </location>
</feature>
<dbReference type="GO" id="GO:0005815">
    <property type="term" value="C:microtubule organizing center"/>
    <property type="evidence" value="ECO:0007669"/>
    <property type="project" value="TreeGrafter"/>
</dbReference>
<keyword evidence="7" id="KW-0493">Microtubule</keyword>
<dbReference type="OMA" id="GNAPHDF"/>
<feature type="compositionally biased region" description="Polar residues" evidence="14">
    <location>
        <begin position="1063"/>
        <end position="1072"/>
    </location>
</feature>
<feature type="repeat" description="HEAT" evidence="13">
    <location>
        <begin position="162"/>
        <end position="196"/>
    </location>
</feature>
<reference evidence="17 18" key="1">
    <citation type="submission" date="2018-02" db="EMBL/GenBank/DDBJ databases">
        <title>The genomes of Aspergillus section Nigri reveals drivers in fungal speciation.</title>
        <authorList>
            <consortium name="DOE Joint Genome Institute"/>
            <person name="Vesth T.C."/>
            <person name="Nybo J."/>
            <person name="Theobald S."/>
            <person name="Brandl J."/>
            <person name="Frisvad J.C."/>
            <person name="Nielsen K.F."/>
            <person name="Lyhne E.K."/>
            <person name="Kogle M.E."/>
            <person name="Kuo A."/>
            <person name="Riley R."/>
            <person name="Clum A."/>
            <person name="Nolan M."/>
            <person name="Lipzen A."/>
            <person name="Salamov A."/>
            <person name="Henrissat B."/>
            <person name="Wiebenga A."/>
            <person name="De vries R.P."/>
            <person name="Grigoriev I.V."/>
            <person name="Mortensen U.H."/>
            <person name="Andersen M.R."/>
            <person name="Baker S.E."/>
        </authorList>
    </citation>
    <scope>NUCLEOTIDE SEQUENCE [LARGE SCALE GENOMIC DNA]</scope>
    <source>
        <strain evidence="17 18">CBS 115571</strain>
    </source>
</reference>
<comment type="subunit">
    <text evidence="4">Interacts with microtubules.</text>
</comment>
<feature type="domain" description="TOG" evidence="16">
    <location>
        <begin position="58"/>
        <end position="315"/>
    </location>
</feature>
<feature type="compositionally biased region" description="Polar residues" evidence="14">
    <location>
        <begin position="703"/>
        <end position="720"/>
    </location>
</feature>
<gene>
    <name evidence="17" type="ORF">BO99DRAFT_379977</name>
</gene>
<dbReference type="GO" id="GO:0005876">
    <property type="term" value="C:spindle microtubule"/>
    <property type="evidence" value="ECO:0007669"/>
    <property type="project" value="TreeGrafter"/>
</dbReference>
<evidence type="ECO:0000256" key="1">
    <source>
        <dbReference type="ARBA" id="ARBA00004123"/>
    </source>
</evidence>
<keyword evidence="6" id="KW-0132">Cell division</keyword>
<evidence type="ECO:0000256" key="4">
    <source>
        <dbReference type="ARBA" id="ARBA00011375"/>
    </source>
</evidence>
<dbReference type="GO" id="GO:0090307">
    <property type="term" value="P:mitotic spindle assembly"/>
    <property type="evidence" value="ECO:0007669"/>
    <property type="project" value="TreeGrafter"/>
</dbReference>
<feature type="compositionally biased region" description="Basic and acidic residues" evidence="14">
    <location>
        <begin position="753"/>
        <end position="762"/>
    </location>
</feature>
<keyword evidence="11" id="KW-0539">Nucleus</keyword>
<evidence type="ECO:0000256" key="13">
    <source>
        <dbReference type="PROSITE-ProRule" id="PRU00103"/>
    </source>
</evidence>
<keyword evidence="10" id="KW-0206">Cytoskeleton</keyword>
<evidence type="ECO:0000256" key="2">
    <source>
        <dbReference type="ARBA" id="ARBA00004186"/>
    </source>
</evidence>
<evidence type="ECO:0000259" key="16">
    <source>
        <dbReference type="SMART" id="SM01349"/>
    </source>
</evidence>
<evidence type="ECO:0000256" key="11">
    <source>
        <dbReference type="ARBA" id="ARBA00023242"/>
    </source>
</evidence>
<comment type="function">
    <text evidence="12">Microtubule binding protein that promotes the stabilization of dynamic microtubules. Required for mitotic spindle formation.</text>
</comment>
<evidence type="ECO:0000256" key="3">
    <source>
        <dbReference type="ARBA" id="ARBA00009549"/>
    </source>
</evidence>
<proteinExistence type="inferred from homology"/>
<dbReference type="PANTHER" id="PTHR21567">
    <property type="entry name" value="CLASP"/>
    <property type="match status" value="1"/>
</dbReference>
<dbReference type="InterPro" id="IPR034085">
    <property type="entry name" value="TOG"/>
</dbReference>
<keyword evidence="15" id="KW-0472">Membrane</keyword>
<feature type="domain" description="TOG" evidence="16">
    <location>
        <begin position="423"/>
        <end position="664"/>
    </location>
</feature>
<dbReference type="GO" id="GO:0008017">
    <property type="term" value="F:microtubule binding"/>
    <property type="evidence" value="ECO:0007669"/>
    <property type="project" value="TreeGrafter"/>
</dbReference>
<evidence type="ECO:0000313" key="17">
    <source>
        <dbReference type="EMBL" id="PYI21506.1"/>
    </source>
</evidence>
<feature type="compositionally biased region" description="Low complexity" evidence="14">
    <location>
        <begin position="729"/>
        <end position="743"/>
    </location>
</feature>
<evidence type="ECO:0000256" key="10">
    <source>
        <dbReference type="ARBA" id="ARBA00023212"/>
    </source>
</evidence>
<evidence type="ECO:0000256" key="14">
    <source>
        <dbReference type="SAM" id="MobiDB-lite"/>
    </source>
</evidence>
<keyword evidence="15" id="KW-0812">Transmembrane</keyword>
<dbReference type="InterPro" id="IPR021133">
    <property type="entry name" value="HEAT_type_2"/>
</dbReference>
<evidence type="ECO:0000256" key="15">
    <source>
        <dbReference type="SAM" id="Phobius"/>
    </source>
</evidence>
<accession>A0A2V5INR4</accession>
<dbReference type="InterPro" id="IPR011989">
    <property type="entry name" value="ARM-like"/>
</dbReference>
<evidence type="ECO:0000313" key="18">
    <source>
        <dbReference type="Proteomes" id="UP000249829"/>
    </source>
</evidence>
<feature type="region of interest" description="Disordered" evidence="14">
    <location>
        <begin position="838"/>
        <end position="975"/>
    </location>
</feature>
<comment type="similarity">
    <text evidence="3">Belongs to the CLASP family.</text>
</comment>
<organism evidence="17 18">
    <name type="scientific">Aspergillus violaceofuscus (strain CBS 115571)</name>
    <dbReference type="NCBI Taxonomy" id="1450538"/>
    <lineage>
        <taxon>Eukaryota</taxon>
        <taxon>Fungi</taxon>
        <taxon>Dikarya</taxon>
        <taxon>Ascomycota</taxon>
        <taxon>Pezizomycotina</taxon>
        <taxon>Eurotiomycetes</taxon>
        <taxon>Eurotiomycetidae</taxon>
        <taxon>Eurotiales</taxon>
        <taxon>Aspergillaceae</taxon>
        <taxon>Aspergillus</taxon>
    </lineage>
</organism>
<name>A0A2V5INR4_ASPV1</name>
<feature type="region of interest" description="Disordered" evidence="14">
    <location>
        <begin position="649"/>
        <end position="799"/>
    </location>
</feature>
<evidence type="ECO:0000256" key="7">
    <source>
        <dbReference type="ARBA" id="ARBA00022701"/>
    </source>
</evidence>
<dbReference type="GO" id="GO:0060172">
    <property type="term" value="P:astral microtubule depolymerization"/>
    <property type="evidence" value="ECO:0007669"/>
    <property type="project" value="TreeGrafter"/>
</dbReference>
<keyword evidence="5" id="KW-0963">Cytoplasm</keyword>
<dbReference type="GO" id="GO:0031110">
    <property type="term" value="P:regulation of microtubule polymerization or depolymerization"/>
    <property type="evidence" value="ECO:0007669"/>
    <property type="project" value="UniProtKB-ARBA"/>
</dbReference>
<dbReference type="GO" id="GO:1902903">
    <property type="term" value="P:regulation of supramolecular fiber organization"/>
    <property type="evidence" value="ECO:0007669"/>
    <property type="project" value="UniProtKB-ARBA"/>
</dbReference>
<dbReference type="Proteomes" id="UP000249829">
    <property type="component" value="Unassembled WGS sequence"/>
</dbReference>
<keyword evidence="9" id="KW-0498">Mitosis</keyword>
<feature type="region of interest" description="Disordered" evidence="14">
    <location>
        <begin position="314"/>
        <end position="423"/>
    </location>
</feature>
<dbReference type="SUPFAM" id="SSF48371">
    <property type="entry name" value="ARM repeat"/>
    <property type="match status" value="1"/>
</dbReference>
<feature type="compositionally biased region" description="Basic and acidic residues" evidence="14">
    <location>
        <begin position="325"/>
        <end position="352"/>
    </location>
</feature>
<dbReference type="GO" id="GO:0005881">
    <property type="term" value="C:cytoplasmic microtubule"/>
    <property type="evidence" value="ECO:0007669"/>
    <property type="project" value="TreeGrafter"/>
</dbReference>
<dbReference type="InterPro" id="IPR016024">
    <property type="entry name" value="ARM-type_fold"/>
</dbReference>
<dbReference type="Gene3D" id="1.25.10.10">
    <property type="entry name" value="Leucine-rich Repeat Variant"/>
    <property type="match status" value="3"/>
</dbReference>
<dbReference type="STRING" id="1450538.A0A2V5INR4"/>
<keyword evidence="9" id="KW-0131">Cell cycle</keyword>
<keyword evidence="15" id="KW-1133">Transmembrane helix</keyword>
<evidence type="ECO:0000256" key="9">
    <source>
        <dbReference type="ARBA" id="ARBA00022776"/>
    </source>
</evidence>
<dbReference type="SMART" id="SM01349">
    <property type="entry name" value="TOG"/>
    <property type="match status" value="2"/>
</dbReference>
<keyword evidence="8" id="KW-0677">Repeat</keyword>
<feature type="compositionally biased region" description="Basic and acidic residues" evidence="14">
    <location>
        <begin position="891"/>
        <end position="968"/>
    </location>
</feature>
<dbReference type="InterPro" id="IPR024395">
    <property type="entry name" value="CLASP_N_dom"/>
</dbReference>
<dbReference type="GO" id="GO:1990023">
    <property type="term" value="C:mitotic spindle midzone"/>
    <property type="evidence" value="ECO:0007669"/>
    <property type="project" value="TreeGrafter"/>
</dbReference>
<evidence type="ECO:0000256" key="5">
    <source>
        <dbReference type="ARBA" id="ARBA00022490"/>
    </source>
</evidence>
<dbReference type="GO" id="GO:0005634">
    <property type="term" value="C:nucleus"/>
    <property type="evidence" value="ECO:0007669"/>
    <property type="project" value="UniProtKB-SubCell"/>
</dbReference>
<feature type="compositionally biased region" description="Polar residues" evidence="14">
    <location>
        <begin position="675"/>
        <end position="684"/>
    </location>
</feature>
<feature type="compositionally biased region" description="Basic and acidic residues" evidence="14">
    <location>
        <begin position="1079"/>
        <end position="1100"/>
    </location>
</feature>